<feature type="region of interest" description="Disordered" evidence="8">
    <location>
        <begin position="181"/>
        <end position="215"/>
    </location>
</feature>
<feature type="compositionally biased region" description="Polar residues" evidence="8">
    <location>
        <begin position="117"/>
        <end position="126"/>
    </location>
</feature>
<keyword evidence="10" id="KW-1185">Reference proteome</keyword>
<evidence type="ECO:0000313" key="10">
    <source>
        <dbReference type="Proteomes" id="UP000694865"/>
    </source>
</evidence>
<evidence type="ECO:0000256" key="8">
    <source>
        <dbReference type="SAM" id="MobiDB-lite"/>
    </source>
</evidence>
<dbReference type="PANTHER" id="PTHR13278:SF0">
    <property type="entry name" value="ZINC FINGER PROTEIN 830"/>
    <property type="match status" value="1"/>
</dbReference>
<gene>
    <name evidence="11" type="primary">LOC100371806</name>
</gene>
<evidence type="ECO:0000259" key="9">
    <source>
        <dbReference type="Pfam" id="PF23406"/>
    </source>
</evidence>
<protein>
    <submittedName>
        <fullName evidence="11">Zinc finger protein 830-like</fullName>
    </submittedName>
</protein>
<reference evidence="11" key="1">
    <citation type="submission" date="2025-08" db="UniProtKB">
        <authorList>
            <consortium name="RefSeq"/>
        </authorList>
    </citation>
    <scope>IDENTIFICATION</scope>
    <source>
        <tissue evidence="11">Testes</tissue>
    </source>
</reference>
<proteinExistence type="predicted"/>
<keyword evidence="2" id="KW-0217">Developmental protein</keyword>
<evidence type="ECO:0000256" key="3">
    <source>
        <dbReference type="ARBA" id="ARBA00022723"/>
    </source>
</evidence>
<organism evidence="10 11">
    <name type="scientific">Saccoglossus kowalevskii</name>
    <name type="common">Acorn worm</name>
    <dbReference type="NCBI Taxonomy" id="10224"/>
    <lineage>
        <taxon>Eukaryota</taxon>
        <taxon>Metazoa</taxon>
        <taxon>Hemichordata</taxon>
        <taxon>Enteropneusta</taxon>
        <taxon>Harrimaniidae</taxon>
        <taxon>Saccoglossus</taxon>
    </lineage>
</organism>
<dbReference type="Pfam" id="PF23406">
    <property type="entry name" value="ZNF380_CC"/>
    <property type="match status" value="1"/>
</dbReference>
<evidence type="ECO:0000256" key="6">
    <source>
        <dbReference type="ARBA" id="ARBA00023242"/>
    </source>
</evidence>
<feature type="region of interest" description="Disordered" evidence="8">
    <location>
        <begin position="102"/>
        <end position="167"/>
    </location>
</feature>
<sequence length="328" mass="37063">MAASTKKVVNLRDLMKKQRLDGSASKQKINSPLVKYPFVILDDENQKVDVPPNNRFKKLITGNTRSHVGEGCRRTQNLALLKNKTQSKTAPDRTDTFVKPSVSVSSSFSATKRKSDTNVSNTSSAVKKQKVPEVSSSMQKRLPIDVYDDSESSEEEMEVSTTSSTTTTAIASQLPADFFDNSISSTSTTEEPSSANESASKDSKSNTAEALPEGFFDDPVMDAKVRKVEVKDPMMEEWDKFKKSIAEETTVSEAIQEEEDDERQRERQIVELDEQIHFLQKVETLRDKKEEISTKVADEKNLIEMDRSSDDEDDFEEFLDWRSKEAWM</sequence>
<evidence type="ECO:0000256" key="2">
    <source>
        <dbReference type="ARBA" id="ARBA00022473"/>
    </source>
</evidence>
<keyword evidence="6" id="KW-0539">Nucleus</keyword>
<keyword evidence="3" id="KW-0479">Metal-binding</keyword>
<dbReference type="InterPro" id="IPR040050">
    <property type="entry name" value="ZNF830-like"/>
</dbReference>
<evidence type="ECO:0000256" key="7">
    <source>
        <dbReference type="SAM" id="Coils"/>
    </source>
</evidence>
<feature type="compositionally biased region" description="Acidic residues" evidence="8">
    <location>
        <begin position="146"/>
        <end position="158"/>
    </location>
</feature>
<feature type="domain" description="ZNF380 coiled-coil" evidence="9">
    <location>
        <begin position="211"/>
        <end position="291"/>
    </location>
</feature>
<accession>A0ABM0N1E7</accession>
<evidence type="ECO:0000256" key="5">
    <source>
        <dbReference type="ARBA" id="ARBA00022833"/>
    </source>
</evidence>
<comment type="subcellular location">
    <subcellularLocation>
        <location evidence="1">Nucleus speckle</location>
    </subcellularLocation>
</comment>
<evidence type="ECO:0000256" key="4">
    <source>
        <dbReference type="ARBA" id="ARBA00022771"/>
    </source>
</evidence>
<keyword evidence="7" id="KW-0175">Coiled coil</keyword>
<dbReference type="GeneID" id="100371806"/>
<dbReference type="InterPro" id="IPR059039">
    <property type="entry name" value="ZNF380_CC"/>
</dbReference>
<dbReference type="RefSeq" id="XP_006826088.1">
    <property type="nucleotide sequence ID" value="XM_006826025.1"/>
</dbReference>
<evidence type="ECO:0000256" key="1">
    <source>
        <dbReference type="ARBA" id="ARBA00004324"/>
    </source>
</evidence>
<dbReference type="Proteomes" id="UP000694865">
    <property type="component" value="Unplaced"/>
</dbReference>
<dbReference type="PANTHER" id="PTHR13278">
    <property type="entry name" value="ZINC FINGER PROTEIN 830"/>
    <property type="match status" value="1"/>
</dbReference>
<keyword evidence="4" id="KW-0863">Zinc-finger</keyword>
<evidence type="ECO:0000313" key="11">
    <source>
        <dbReference type="RefSeq" id="XP_006826088.1"/>
    </source>
</evidence>
<name>A0ABM0N1E7_SACKO</name>
<keyword evidence="5" id="KW-0862">Zinc</keyword>
<feature type="compositionally biased region" description="Low complexity" evidence="8">
    <location>
        <begin position="181"/>
        <end position="198"/>
    </location>
</feature>
<feature type="coiled-coil region" evidence="7">
    <location>
        <begin position="255"/>
        <end position="302"/>
    </location>
</feature>